<dbReference type="InterPro" id="IPR004360">
    <property type="entry name" value="Glyas_Fos-R_dOase_dom"/>
</dbReference>
<dbReference type="InterPro" id="IPR029068">
    <property type="entry name" value="Glyas_Bleomycin-R_OHBP_Dase"/>
</dbReference>
<evidence type="ECO:0000259" key="1">
    <source>
        <dbReference type="PROSITE" id="PS51819"/>
    </source>
</evidence>
<organism evidence="2">
    <name type="scientific">marine metagenome</name>
    <dbReference type="NCBI Taxonomy" id="408172"/>
    <lineage>
        <taxon>unclassified sequences</taxon>
        <taxon>metagenomes</taxon>
        <taxon>ecological metagenomes</taxon>
    </lineage>
</organism>
<gene>
    <name evidence="2" type="ORF">METZ01_LOCUS414025</name>
</gene>
<dbReference type="Pfam" id="PF00903">
    <property type="entry name" value="Glyoxalase"/>
    <property type="match status" value="1"/>
</dbReference>
<name>A0A382WSY5_9ZZZZ</name>
<dbReference type="SUPFAM" id="SSF54593">
    <property type="entry name" value="Glyoxalase/Bleomycin resistance protein/Dihydroxybiphenyl dioxygenase"/>
    <property type="match status" value="1"/>
</dbReference>
<reference evidence="2" key="1">
    <citation type="submission" date="2018-05" db="EMBL/GenBank/DDBJ databases">
        <authorList>
            <person name="Lanie J.A."/>
            <person name="Ng W.-L."/>
            <person name="Kazmierczak K.M."/>
            <person name="Andrzejewski T.M."/>
            <person name="Davidsen T.M."/>
            <person name="Wayne K.J."/>
            <person name="Tettelin H."/>
            <person name="Glass J.I."/>
            <person name="Rusch D."/>
            <person name="Podicherti R."/>
            <person name="Tsui H.-C.T."/>
            <person name="Winkler M.E."/>
        </authorList>
    </citation>
    <scope>NUCLEOTIDE SEQUENCE</scope>
</reference>
<dbReference type="EMBL" id="UINC01161781">
    <property type="protein sequence ID" value="SVD61171.1"/>
    <property type="molecule type" value="Genomic_DNA"/>
</dbReference>
<sequence>MIKGIHHIAINVPDFDLGLTFYQDVIGFEIVEQGQIQNMPGADRAVGLPNISATMAMMRAGSCFVELWSYGH</sequence>
<evidence type="ECO:0000313" key="2">
    <source>
        <dbReference type="EMBL" id="SVD61171.1"/>
    </source>
</evidence>
<accession>A0A382WSY5</accession>
<dbReference type="Gene3D" id="3.10.180.10">
    <property type="entry name" value="2,3-Dihydroxybiphenyl 1,2-Dioxygenase, domain 1"/>
    <property type="match status" value="1"/>
</dbReference>
<protein>
    <recommendedName>
        <fullName evidence="1">VOC domain-containing protein</fullName>
    </recommendedName>
</protein>
<feature type="non-terminal residue" evidence="2">
    <location>
        <position position="72"/>
    </location>
</feature>
<dbReference type="AlphaFoldDB" id="A0A382WSY5"/>
<feature type="domain" description="VOC" evidence="1">
    <location>
        <begin position="4"/>
        <end position="72"/>
    </location>
</feature>
<dbReference type="PROSITE" id="PS51819">
    <property type="entry name" value="VOC"/>
    <property type="match status" value="1"/>
</dbReference>
<dbReference type="InterPro" id="IPR037523">
    <property type="entry name" value="VOC_core"/>
</dbReference>
<proteinExistence type="predicted"/>